<keyword evidence="1 6" id="KW-0645">Protease</keyword>
<comment type="similarity">
    <text evidence="6">Belongs to the peptidase M48 family.</text>
</comment>
<dbReference type="GO" id="GO:0046872">
    <property type="term" value="F:metal ion binding"/>
    <property type="evidence" value="ECO:0007669"/>
    <property type="project" value="UniProtKB-KW"/>
</dbReference>
<evidence type="ECO:0000256" key="1">
    <source>
        <dbReference type="ARBA" id="ARBA00022670"/>
    </source>
</evidence>
<dbReference type="Proteomes" id="UP000295197">
    <property type="component" value="Unassembled WGS sequence"/>
</dbReference>
<dbReference type="InterPro" id="IPR001915">
    <property type="entry name" value="Peptidase_M48"/>
</dbReference>
<dbReference type="OrthoDB" id="9810445at2"/>
<evidence type="ECO:0000256" key="6">
    <source>
        <dbReference type="RuleBase" id="RU003983"/>
    </source>
</evidence>
<evidence type="ECO:0000256" key="4">
    <source>
        <dbReference type="ARBA" id="ARBA00022833"/>
    </source>
</evidence>
<dbReference type="RefSeq" id="WP_132778616.1">
    <property type="nucleotide sequence ID" value="NZ_SMBZ01000044.1"/>
</dbReference>
<reference evidence="8 9" key="1">
    <citation type="submission" date="2019-03" db="EMBL/GenBank/DDBJ databases">
        <title>Genomic Encyclopedia of Type Strains, Phase IV (KMG-IV): sequencing the most valuable type-strain genomes for metagenomic binning, comparative biology and taxonomic classification.</title>
        <authorList>
            <person name="Goeker M."/>
        </authorList>
    </citation>
    <scope>NUCLEOTIDE SEQUENCE [LARGE SCALE GENOMIC DNA]</scope>
    <source>
        <strain evidence="8 9">DSM 22362</strain>
    </source>
</reference>
<dbReference type="AlphaFoldDB" id="A0A4V2VTT6"/>
<evidence type="ECO:0000313" key="8">
    <source>
        <dbReference type="EMBL" id="TCV08498.1"/>
    </source>
</evidence>
<gene>
    <name evidence="8" type="ORF">EDC17_104436</name>
</gene>
<evidence type="ECO:0000256" key="2">
    <source>
        <dbReference type="ARBA" id="ARBA00022723"/>
    </source>
</evidence>
<evidence type="ECO:0000313" key="9">
    <source>
        <dbReference type="Proteomes" id="UP000295197"/>
    </source>
</evidence>
<protein>
    <submittedName>
        <fullName evidence="8">Peptidase M48-like protein</fullName>
    </submittedName>
</protein>
<dbReference type="Gene3D" id="3.30.2010.10">
    <property type="entry name" value="Metalloproteases ('zincins'), catalytic domain"/>
    <property type="match status" value="1"/>
</dbReference>
<accession>A0A4V2VTT6</accession>
<dbReference type="CDD" id="cd07331">
    <property type="entry name" value="M48C_Oma1_like"/>
    <property type="match status" value="1"/>
</dbReference>
<dbReference type="GO" id="GO:0051603">
    <property type="term" value="P:proteolysis involved in protein catabolic process"/>
    <property type="evidence" value="ECO:0007669"/>
    <property type="project" value="TreeGrafter"/>
</dbReference>
<dbReference type="GO" id="GO:0016020">
    <property type="term" value="C:membrane"/>
    <property type="evidence" value="ECO:0007669"/>
    <property type="project" value="TreeGrafter"/>
</dbReference>
<dbReference type="Pfam" id="PF01435">
    <property type="entry name" value="Peptidase_M48"/>
    <property type="match status" value="1"/>
</dbReference>
<dbReference type="InterPro" id="IPR051156">
    <property type="entry name" value="Mito/Outer_Membr_Metalloprot"/>
</dbReference>
<keyword evidence="2" id="KW-0479">Metal-binding</keyword>
<dbReference type="PANTHER" id="PTHR22726:SF24">
    <property type="entry name" value="M48 FAMILY METALLOPEPTIDASE"/>
    <property type="match status" value="1"/>
</dbReference>
<keyword evidence="9" id="KW-1185">Reference proteome</keyword>
<comment type="caution">
    <text evidence="8">The sequence shown here is derived from an EMBL/GenBank/DDBJ whole genome shotgun (WGS) entry which is preliminary data.</text>
</comment>
<feature type="domain" description="Peptidase M48" evidence="7">
    <location>
        <begin position="80"/>
        <end position="259"/>
    </location>
</feature>
<proteinExistence type="inferred from homology"/>
<evidence type="ECO:0000256" key="3">
    <source>
        <dbReference type="ARBA" id="ARBA00022801"/>
    </source>
</evidence>
<sequence>MRKIFTYASYLLLGATLWGCATSAVTGRRYLKLIDSETINNQASLAYKEFLSSAGTKVVTGTSQATAVKRVGNNLALATQRYLQQIGRADQFNFNWEFNLIQNDDLNAWCMPGGKVAVYTGILKVTGTEGGLATVMGHEIAHAIEEHSVAQASNQMALQLGAQVIGAASQMSNSKGVAVINQLYGIGAPIGMLKFSRNDELAADKAGLIIMAMAGYDPNESIKFWERMASAKSSASGTPPEWLSTHPSDARRISQLQALVPEAMKYYKK</sequence>
<comment type="cofactor">
    <cofactor evidence="6">
        <name>Zn(2+)</name>
        <dbReference type="ChEBI" id="CHEBI:29105"/>
    </cofactor>
    <text evidence="6">Binds 1 zinc ion per subunit.</text>
</comment>
<organism evidence="8 9">
    <name type="scientific">Sphingobacterium alimentarium</name>
    <dbReference type="NCBI Taxonomy" id="797292"/>
    <lineage>
        <taxon>Bacteria</taxon>
        <taxon>Pseudomonadati</taxon>
        <taxon>Bacteroidota</taxon>
        <taxon>Sphingobacteriia</taxon>
        <taxon>Sphingobacteriales</taxon>
        <taxon>Sphingobacteriaceae</taxon>
        <taxon>Sphingobacterium</taxon>
    </lineage>
</organism>
<evidence type="ECO:0000256" key="5">
    <source>
        <dbReference type="ARBA" id="ARBA00023049"/>
    </source>
</evidence>
<dbReference type="PANTHER" id="PTHR22726">
    <property type="entry name" value="METALLOENDOPEPTIDASE OMA1"/>
    <property type="match status" value="1"/>
</dbReference>
<keyword evidence="5 6" id="KW-0482">Metalloprotease</keyword>
<keyword evidence="3 6" id="KW-0378">Hydrolase</keyword>
<dbReference type="GO" id="GO:0004222">
    <property type="term" value="F:metalloendopeptidase activity"/>
    <property type="evidence" value="ECO:0007669"/>
    <property type="project" value="InterPro"/>
</dbReference>
<keyword evidence="4 6" id="KW-0862">Zinc</keyword>
<evidence type="ECO:0000259" key="7">
    <source>
        <dbReference type="Pfam" id="PF01435"/>
    </source>
</evidence>
<name>A0A4V2VTT6_9SPHI</name>
<dbReference type="EMBL" id="SMBZ01000044">
    <property type="protein sequence ID" value="TCV08498.1"/>
    <property type="molecule type" value="Genomic_DNA"/>
</dbReference>